<keyword evidence="14" id="KW-1185">Reference proteome</keyword>
<dbReference type="FunFam" id="2.60.40.10:FF:000913">
    <property type="entry name" value="Interleukin 31 receptor A"/>
    <property type="match status" value="1"/>
</dbReference>
<keyword evidence="5" id="KW-0067">ATP-binding</keyword>
<keyword evidence="8" id="KW-1133">Transmembrane helix</keyword>
<dbReference type="GO" id="GO:0005524">
    <property type="term" value="F:ATP binding"/>
    <property type="evidence" value="ECO:0007669"/>
    <property type="project" value="UniProtKB-KW"/>
</dbReference>
<dbReference type="InterPro" id="IPR013783">
    <property type="entry name" value="Ig-like_fold"/>
</dbReference>
<dbReference type="PROSITE" id="PS51192">
    <property type="entry name" value="HELICASE_ATP_BIND_1"/>
    <property type="match status" value="1"/>
</dbReference>
<dbReference type="InterPro" id="IPR036116">
    <property type="entry name" value="FN3_sf"/>
</dbReference>
<gene>
    <name evidence="13" type="ORF">UY3_01379</name>
</gene>
<dbReference type="SUPFAM" id="SSF48726">
    <property type="entry name" value="Immunoglobulin"/>
    <property type="match status" value="1"/>
</dbReference>
<keyword evidence="2" id="KW-0547">Nucleotide-binding</keyword>
<dbReference type="eggNOG" id="ENOG502QVZY">
    <property type="taxonomic scope" value="Eukaryota"/>
</dbReference>
<evidence type="ECO:0000256" key="2">
    <source>
        <dbReference type="ARBA" id="ARBA00022741"/>
    </source>
</evidence>
<dbReference type="Proteomes" id="UP000031443">
    <property type="component" value="Unassembled WGS sequence"/>
</dbReference>
<dbReference type="CDD" id="cd18787">
    <property type="entry name" value="SF2_C_DEAD"/>
    <property type="match status" value="1"/>
</dbReference>
<feature type="domain" description="Helicase C-terminal" evidence="11">
    <location>
        <begin position="189"/>
        <end position="335"/>
    </location>
</feature>
<sequence>KVTYVPPPPPDNEEAIFAHYQTGINFDKYDTILVEVSGLDPPPAILTFEEANLCQTLNKNIAKAGYLKLTPVQKYSIPIILAGRDLMACAQTGSGKTAAFLLPILAHMMKDGVTASHFREQQEPECIIVAPTRELINQIFLEARKFSYGLAGEFLKPEYLFVAVGQVGGACSDVQQTILQVSQYSKREKLVEILQSIRDERTMVFVETKKKADFIATFLCQEKIPTTSIHGDREQREREEALGDFRSGKCPVLVATSVAARGLDIENVQHVINFDLPSTIDEYVHRIGRTGRCGNIGKAISFFDSVSDSHIAQPLLKVLSDAQQQEVPSWLEEIAFSAHGTGFSNPRGNIFASVDTRKISDLPVSNMLYVEYSPKSTSDVLETVLAPSCLHLLLKHLVLAILRGRVLDYGFGPVWQFPCSGAVSAIDRNSMRNAYISPQSPEIERGSTLKLLCTLGNYNMPYRNASHIIWKLNQNLIAQENYNIINETVSRVTIHNFTNESAHVKCLIKYLDKEQLLVHTKVKSGFPPSTPGNISCIYHYNVKFTCSWIPGKETYLTTKYTLVRKRDQNLMDAFQEDTCQSNNGSCSFFPPYIPFAEDDCCQVKAENVLGVGISDCVPINMNKIVKTKPPKIVSVEKIAGVKQLLNITWDKPDPALLDLNCRLRYRNTNSNTSVLKEFPSSECLLGYKIQYYPENNASFKMTHNTSDKMAMLLLTGEAYVISLVAYNSVGESPEATLRIPSVGEKTFKWIDTVRTFTLNEQMVVEWEASVSEVSRYVIEWYEELETEPMGRSWQYILNTTKWTAQKGAFKPFKCYNISVYPLYGNKIGTPHSIQAYVQEGRPSVGPVAKTDNLGKNEAMIKWKKIPKDKRNGFIINYTIFYKPEGGKELNETVNSDVLQYRLKSLQANTQYTAHVMAATKAGGTHGNRITFSTLKFSEEDFIFITLPFGFCMLLLLILGITCTLKKHTLKKVCWPDIPNPAESIAVEWPTDVLKNNSPLKKVQSEDGTVDPEGICVLESCFLAEDHTALLVKSHENYDSKHTNVCKKDVGNGHKNIFYGEEYEVVKPLSPSIPYIVTEQDHRSQMLLSALIPTRRIQHQHLEISKEGLCKSLHSSVKNSKENEKEEILEHTDFKEETKINPYLKNSVIQGNF</sequence>
<feature type="transmembrane region" description="Helical" evidence="8">
    <location>
        <begin position="941"/>
        <end position="961"/>
    </location>
</feature>
<reference evidence="14" key="1">
    <citation type="journal article" date="2013" name="Nat. Genet.">
        <title>The draft genomes of soft-shell turtle and green sea turtle yield insights into the development and evolution of the turtle-specific body plan.</title>
        <authorList>
            <person name="Wang Z."/>
            <person name="Pascual-Anaya J."/>
            <person name="Zadissa A."/>
            <person name="Li W."/>
            <person name="Niimura Y."/>
            <person name="Huang Z."/>
            <person name="Li C."/>
            <person name="White S."/>
            <person name="Xiong Z."/>
            <person name="Fang D."/>
            <person name="Wang B."/>
            <person name="Ming Y."/>
            <person name="Chen Y."/>
            <person name="Zheng Y."/>
            <person name="Kuraku S."/>
            <person name="Pignatelli M."/>
            <person name="Herrero J."/>
            <person name="Beal K."/>
            <person name="Nozawa M."/>
            <person name="Li Q."/>
            <person name="Wang J."/>
            <person name="Zhang H."/>
            <person name="Yu L."/>
            <person name="Shigenobu S."/>
            <person name="Wang J."/>
            <person name="Liu J."/>
            <person name="Flicek P."/>
            <person name="Searle S."/>
            <person name="Wang J."/>
            <person name="Kuratani S."/>
            <person name="Yin Y."/>
            <person name="Aken B."/>
            <person name="Zhang G."/>
            <person name="Irie N."/>
        </authorList>
    </citation>
    <scope>NUCLEOTIDE SEQUENCE [LARGE SCALE GENOMIC DNA]</scope>
</reference>
<feature type="short sequence motif" description="Q motif" evidence="7">
    <location>
        <begin position="46"/>
        <end position="74"/>
    </location>
</feature>
<feature type="non-terminal residue" evidence="13">
    <location>
        <position position="1"/>
    </location>
</feature>
<dbReference type="InterPro" id="IPR003961">
    <property type="entry name" value="FN3_dom"/>
</dbReference>
<dbReference type="PROSITE" id="PS51195">
    <property type="entry name" value="Q_MOTIF"/>
    <property type="match status" value="1"/>
</dbReference>
<dbReference type="GO" id="GO:0003724">
    <property type="term" value="F:RNA helicase activity"/>
    <property type="evidence" value="ECO:0007669"/>
    <property type="project" value="UniProtKB-EC"/>
</dbReference>
<evidence type="ECO:0000259" key="12">
    <source>
        <dbReference type="PROSITE" id="PS51195"/>
    </source>
</evidence>
<dbReference type="Pfam" id="PF00271">
    <property type="entry name" value="Helicase_C"/>
    <property type="match status" value="1"/>
</dbReference>
<evidence type="ECO:0000256" key="5">
    <source>
        <dbReference type="ARBA" id="ARBA00022840"/>
    </source>
</evidence>
<evidence type="ECO:0000313" key="14">
    <source>
        <dbReference type="Proteomes" id="UP000031443"/>
    </source>
</evidence>
<dbReference type="InterPro" id="IPR027417">
    <property type="entry name" value="P-loop_NTPase"/>
</dbReference>
<evidence type="ECO:0000259" key="10">
    <source>
        <dbReference type="PROSITE" id="PS51192"/>
    </source>
</evidence>
<dbReference type="STRING" id="8469.M7C9Q8"/>
<dbReference type="EC" id="3.6.4.13" evidence="1"/>
<dbReference type="Gene3D" id="2.60.40.10">
    <property type="entry name" value="Immunoglobulins"/>
    <property type="match status" value="5"/>
</dbReference>
<accession>M7C9Q8</accession>
<feature type="domain" description="Helicase ATP-binding" evidence="10">
    <location>
        <begin position="77"/>
        <end position="154"/>
    </location>
</feature>
<dbReference type="Gene3D" id="3.40.50.300">
    <property type="entry name" value="P-loop containing nucleotide triphosphate hydrolases"/>
    <property type="match status" value="2"/>
</dbReference>
<feature type="domain" description="DEAD-box RNA helicase Q" evidence="12">
    <location>
        <begin position="46"/>
        <end position="74"/>
    </location>
</feature>
<evidence type="ECO:0000256" key="3">
    <source>
        <dbReference type="ARBA" id="ARBA00022801"/>
    </source>
</evidence>
<feature type="domain" description="Fibronectin type-III" evidence="9">
    <location>
        <begin position="842"/>
        <end position="940"/>
    </location>
</feature>
<keyword evidence="6" id="KW-0393">Immunoglobulin domain</keyword>
<dbReference type="SMART" id="SM00060">
    <property type="entry name" value="FN3"/>
    <property type="match status" value="2"/>
</dbReference>
<evidence type="ECO:0000259" key="9">
    <source>
        <dbReference type="PROSITE" id="PS50853"/>
    </source>
</evidence>
<dbReference type="SUPFAM" id="SSF49265">
    <property type="entry name" value="Fibronectin type III"/>
    <property type="match status" value="3"/>
</dbReference>
<dbReference type="SUPFAM" id="SSF52540">
    <property type="entry name" value="P-loop containing nucleoside triphosphate hydrolases"/>
    <property type="match status" value="1"/>
</dbReference>
<dbReference type="SMART" id="SM00490">
    <property type="entry name" value="HELICc"/>
    <property type="match status" value="1"/>
</dbReference>
<dbReference type="InterPro" id="IPR014014">
    <property type="entry name" value="RNA_helicase_DEAD_Q_motif"/>
</dbReference>
<evidence type="ECO:0000313" key="13">
    <source>
        <dbReference type="EMBL" id="EMP41368.1"/>
    </source>
</evidence>
<dbReference type="InterPro" id="IPR014001">
    <property type="entry name" value="Helicase_ATP-bd"/>
</dbReference>
<evidence type="ECO:0000256" key="7">
    <source>
        <dbReference type="PROSITE-ProRule" id="PRU00552"/>
    </source>
</evidence>
<dbReference type="PROSITE" id="PS50853">
    <property type="entry name" value="FN3"/>
    <property type="match status" value="1"/>
</dbReference>
<dbReference type="PANTHER" id="PTHR47958">
    <property type="entry name" value="ATP-DEPENDENT RNA HELICASE DBP3"/>
    <property type="match status" value="1"/>
</dbReference>
<protein>
    <recommendedName>
        <fullName evidence="1">RNA helicase</fullName>
        <ecNumber evidence="1">3.6.4.13</ecNumber>
    </recommendedName>
</protein>
<dbReference type="CDD" id="cd00063">
    <property type="entry name" value="FN3"/>
    <property type="match status" value="1"/>
</dbReference>
<dbReference type="EMBL" id="KB493071">
    <property type="protein sequence ID" value="EMP41368.1"/>
    <property type="molecule type" value="Genomic_DNA"/>
</dbReference>
<dbReference type="Pfam" id="PF06328">
    <property type="entry name" value="Lep_receptor_Ig"/>
    <property type="match status" value="1"/>
</dbReference>
<dbReference type="GO" id="GO:0003676">
    <property type="term" value="F:nucleic acid binding"/>
    <property type="evidence" value="ECO:0007669"/>
    <property type="project" value="InterPro"/>
</dbReference>
<dbReference type="Pfam" id="PF00041">
    <property type="entry name" value="fn3"/>
    <property type="match status" value="1"/>
</dbReference>
<dbReference type="InterPro" id="IPR011545">
    <property type="entry name" value="DEAD/DEAH_box_helicase_dom"/>
</dbReference>
<dbReference type="PROSITE" id="PS51194">
    <property type="entry name" value="HELICASE_CTER"/>
    <property type="match status" value="1"/>
</dbReference>
<dbReference type="SMART" id="SM00487">
    <property type="entry name" value="DEXDc"/>
    <property type="match status" value="1"/>
</dbReference>
<dbReference type="GO" id="GO:0016787">
    <property type="term" value="F:hydrolase activity"/>
    <property type="evidence" value="ECO:0007669"/>
    <property type="project" value="UniProtKB-KW"/>
</dbReference>
<evidence type="ECO:0000259" key="11">
    <source>
        <dbReference type="PROSITE" id="PS51194"/>
    </source>
</evidence>
<keyword evidence="4 13" id="KW-0347">Helicase</keyword>
<organism evidence="13 14">
    <name type="scientific">Chelonia mydas</name>
    <name type="common">Green sea-turtle</name>
    <name type="synonym">Chelonia agassizi</name>
    <dbReference type="NCBI Taxonomy" id="8469"/>
    <lineage>
        <taxon>Eukaryota</taxon>
        <taxon>Metazoa</taxon>
        <taxon>Chordata</taxon>
        <taxon>Craniata</taxon>
        <taxon>Vertebrata</taxon>
        <taxon>Euteleostomi</taxon>
        <taxon>Archelosauria</taxon>
        <taxon>Testudinata</taxon>
        <taxon>Testudines</taxon>
        <taxon>Cryptodira</taxon>
        <taxon>Durocryptodira</taxon>
        <taxon>Americhelydia</taxon>
        <taxon>Chelonioidea</taxon>
        <taxon>Cheloniidae</taxon>
        <taxon>Chelonia</taxon>
    </lineage>
</organism>
<evidence type="ECO:0000256" key="6">
    <source>
        <dbReference type="ARBA" id="ARBA00023319"/>
    </source>
</evidence>
<dbReference type="Pfam" id="PF00270">
    <property type="entry name" value="DEAD"/>
    <property type="match status" value="1"/>
</dbReference>
<dbReference type="AlphaFoldDB" id="M7C9Q8"/>
<keyword evidence="8" id="KW-0472">Membrane</keyword>
<keyword evidence="8" id="KW-0812">Transmembrane</keyword>
<evidence type="ECO:0000256" key="1">
    <source>
        <dbReference type="ARBA" id="ARBA00012552"/>
    </source>
</evidence>
<name>M7C9Q8_CHEMY</name>
<proteinExistence type="predicted"/>
<dbReference type="InterPro" id="IPR010457">
    <property type="entry name" value="IgC2-like_lig-bd"/>
</dbReference>
<evidence type="ECO:0000256" key="8">
    <source>
        <dbReference type="SAM" id="Phobius"/>
    </source>
</evidence>
<dbReference type="FunFam" id="3.40.50.300:FF:000008">
    <property type="entry name" value="ATP-dependent RNA helicase RhlB"/>
    <property type="match status" value="1"/>
</dbReference>
<dbReference type="InterPro" id="IPR001650">
    <property type="entry name" value="Helicase_C-like"/>
</dbReference>
<dbReference type="InterPro" id="IPR036179">
    <property type="entry name" value="Ig-like_dom_sf"/>
</dbReference>
<keyword evidence="3" id="KW-0378">Hydrolase</keyword>
<evidence type="ECO:0000256" key="4">
    <source>
        <dbReference type="ARBA" id="ARBA00022806"/>
    </source>
</evidence>